<keyword evidence="4 6" id="KW-1133">Transmembrane helix</keyword>
<evidence type="ECO:0000313" key="10">
    <source>
        <dbReference type="Proteomes" id="UP000284543"/>
    </source>
</evidence>
<comment type="caution">
    <text evidence="8">The sequence shown here is derived from an EMBL/GenBank/DDBJ whole genome shotgun (WGS) entry which is preliminary data.</text>
</comment>
<accession>A0A414AWQ1</accession>
<feature type="transmembrane region" description="Helical" evidence="6">
    <location>
        <begin position="71"/>
        <end position="91"/>
    </location>
</feature>
<comment type="subcellular location">
    <subcellularLocation>
        <location evidence="1">Cell membrane</location>
        <topology evidence="1">Multi-pass membrane protein</topology>
    </subcellularLocation>
</comment>
<evidence type="ECO:0000256" key="6">
    <source>
        <dbReference type="SAM" id="Phobius"/>
    </source>
</evidence>
<feature type="transmembrane region" description="Helical" evidence="6">
    <location>
        <begin position="6"/>
        <end position="28"/>
    </location>
</feature>
<feature type="transmembrane region" description="Helical" evidence="6">
    <location>
        <begin position="112"/>
        <end position="142"/>
    </location>
</feature>
<feature type="transmembrane region" description="Helical" evidence="6">
    <location>
        <begin position="154"/>
        <end position="177"/>
    </location>
</feature>
<evidence type="ECO:0000313" key="9">
    <source>
        <dbReference type="Proteomes" id="UP000283975"/>
    </source>
</evidence>
<evidence type="ECO:0008006" key="11">
    <source>
        <dbReference type="Google" id="ProtNLM"/>
    </source>
</evidence>
<dbReference type="GO" id="GO:0005886">
    <property type="term" value="C:plasma membrane"/>
    <property type="evidence" value="ECO:0007669"/>
    <property type="project" value="UniProtKB-SubCell"/>
</dbReference>
<dbReference type="Proteomes" id="UP000284543">
    <property type="component" value="Unassembled WGS sequence"/>
</dbReference>
<evidence type="ECO:0000256" key="2">
    <source>
        <dbReference type="ARBA" id="ARBA00022475"/>
    </source>
</evidence>
<dbReference type="Proteomes" id="UP000283975">
    <property type="component" value="Unassembled WGS sequence"/>
</dbReference>
<organism evidence="8 9">
    <name type="scientific">Enterocloster bolteae</name>
    <dbReference type="NCBI Taxonomy" id="208479"/>
    <lineage>
        <taxon>Bacteria</taxon>
        <taxon>Bacillati</taxon>
        <taxon>Bacillota</taxon>
        <taxon>Clostridia</taxon>
        <taxon>Lachnospirales</taxon>
        <taxon>Lachnospiraceae</taxon>
        <taxon>Enterocloster</taxon>
    </lineage>
</organism>
<reference evidence="9 10" key="1">
    <citation type="submission" date="2018-08" db="EMBL/GenBank/DDBJ databases">
        <title>A genome reference for cultivated species of the human gut microbiota.</title>
        <authorList>
            <person name="Zou Y."/>
            <person name="Xue W."/>
            <person name="Luo G."/>
        </authorList>
    </citation>
    <scope>NUCLEOTIDE SEQUENCE [LARGE SCALE GENOMIC DNA]</scope>
    <source>
        <strain evidence="7 10">AF14-18</strain>
        <strain evidence="8 9">AM35-14</strain>
    </source>
</reference>
<dbReference type="EMBL" id="QRZM01000003">
    <property type="protein sequence ID" value="RGV76752.1"/>
    <property type="molecule type" value="Genomic_DNA"/>
</dbReference>
<gene>
    <name evidence="8" type="ORF">DW839_10445</name>
    <name evidence="7" type="ORF">DWW02_09315</name>
</gene>
<keyword evidence="5 6" id="KW-0472">Membrane</keyword>
<dbReference type="InterPro" id="IPR001123">
    <property type="entry name" value="LeuE-type"/>
</dbReference>
<sequence>MLENYLLKGLVIGVVFGVPAGVVGILSIQRVLTQGAFAGFLTGIGSSAADIFYACVGVFGLTFISDILLKHQSTICMVGCLMVVAIGVRTIKKKESHSFASAAGNNKEEHPGHIFSCFLSSFVIAITNPATILSFMVVFSMFRIGGNESVGENVQLICGIFAGTCIWWLAIAVIVSLYRKKVTDDVYFILNRIFGALMILFGIVIGVRGCLNG</sequence>
<dbReference type="AlphaFoldDB" id="A0A414AWQ1"/>
<name>A0A414AWQ1_9FIRM</name>
<feature type="transmembrane region" description="Helical" evidence="6">
    <location>
        <begin position="189"/>
        <end position="207"/>
    </location>
</feature>
<dbReference type="PANTHER" id="PTHR30086:SF20">
    <property type="entry name" value="ARGININE EXPORTER PROTEIN ARGO-RELATED"/>
    <property type="match status" value="1"/>
</dbReference>
<evidence type="ECO:0000256" key="1">
    <source>
        <dbReference type="ARBA" id="ARBA00004651"/>
    </source>
</evidence>
<keyword evidence="2" id="KW-1003">Cell membrane</keyword>
<dbReference type="PANTHER" id="PTHR30086">
    <property type="entry name" value="ARGININE EXPORTER PROTEIN ARGO"/>
    <property type="match status" value="1"/>
</dbReference>
<dbReference type="RefSeq" id="WP_118018407.1">
    <property type="nucleotide sequence ID" value="NZ_CATYQV010000034.1"/>
</dbReference>
<evidence type="ECO:0000313" key="7">
    <source>
        <dbReference type="EMBL" id="RGV76752.1"/>
    </source>
</evidence>
<dbReference type="EMBL" id="QSHZ01000009">
    <property type="protein sequence ID" value="RHC56353.1"/>
    <property type="molecule type" value="Genomic_DNA"/>
</dbReference>
<protein>
    <recommendedName>
        <fullName evidence="11">Lysine transporter LysE</fullName>
    </recommendedName>
</protein>
<feature type="transmembrane region" description="Helical" evidence="6">
    <location>
        <begin position="40"/>
        <end position="65"/>
    </location>
</feature>
<evidence type="ECO:0000256" key="4">
    <source>
        <dbReference type="ARBA" id="ARBA00022989"/>
    </source>
</evidence>
<evidence type="ECO:0000256" key="5">
    <source>
        <dbReference type="ARBA" id="ARBA00023136"/>
    </source>
</evidence>
<evidence type="ECO:0000313" key="8">
    <source>
        <dbReference type="EMBL" id="RHC56353.1"/>
    </source>
</evidence>
<proteinExistence type="predicted"/>
<dbReference type="GO" id="GO:0015171">
    <property type="term" value="F:amino acid transmembrane transporter activity"/>
    <property type="evidence" value="ECO:0007669"/>
    <property type="project" value="TreeGrafter"/>
</dbReference>
<keyword evidence="3 6" id="KW-0812">Transmembrane</keyword>
<evidence type="ECO:0000256" key="3">
    <source>
        <dbReference type="ARBA" id="ARBA00022692"/>
    </source>
</evidence>
<dbReference type="Pfam" id="PF01810">
    <property type="entry name" value="LysE"/>
    <property type="match status" value="1"/>
</dbReference>